<name>A0A9P7AAN7_9AGAM</name>
<evidence type="ECO:0000313" key="2">
    <source>
        <dbReference type="EMBL" id="KAG1785605.1"/>
    </source>
</evidence>
<comment type="caution">
    <text evidence="2">The sequence shown here is derived from an EMBL/GenBank/DDBJ whole genome shotgun (WGS) entry which is preliminary data.</text>
</comment>
<dbReference type="Proteomes" id="UP000719766">
    <property type="component" value="Unassembled WGS sequence"/>
</dbReference>
<dbReference type="GeneID" id="64601914"/>
<dbReference type="EMBL" id="JABBWE010000107">
    <property type="protein sequence ID" value="KAG1785605.1"/>
    <property type="molecule type" value="Genomic_DNA"/>
</dbReference>
<accession>A0A9P7AAN7</accession>
<sequence length="530" mass="60469">MRFIFWLRYMVKTAAFRSYRGLFYVFLRLIRYCQSMVNGKEEDFRQRPGGLALSSQPGTNQPDSQPAPPVSLAVPLLEAPPQSLPSRGSQPQTDIQNLQVPTPGISELYITTPGQTFDITLIPITPLEVNRYGRNVRVKDEYEAFLVEKGPLDCSEELAPVAGWEPLTQPEGAMIFYQPYKRVFTDVDVRDPQIIVKIDKAVEKAYHEARNASIPLDPFVELGLELIVKDGEEMWGYYFVDHKKRVIFWFEDHRSDSLMSRIRGVERKSHIKYALESQYWRHIELFPNRRFLPEDIVVELKELVMYAQADSITSQTSVVHFASDDIANILSLVDLLRKSANKNREHSVWIAARIMKHLCETKFVNFYGQPGTRLDVEKSLYGKSDAPKNKLSRAVNAMIGRWQESKAFHKVWVDGRIVHARWEQYIDKLNSDWNGYTIFSTVMVAVDVSFLAVPSIQTQDGVIIQLYTSTFSAMCSLFITLLLVTQVNKELRGSNTAVVSYLSRMAAGSVLDSESFPFLLSLPLGFLKLG</sequence>
<dbReference type="OrthoDB" id="2657661at2759"/>
<evidence type="ECO:0000256" key="1">
    <source>
        <dbReference type="SAM" id="MobiDB-lite"/>
    </source>
</evidence>
<feature type="region of interest" description="Disordered" evidence="1">
    <location>
        <begin position="45"/>
        <end position="71"/>
    </location>
</feature>
<feature type="compositionally biased region" description="Polar residues" evidence="1">
    <location>
        <begin position="53"/>
        <end position="64"/>
    </location>
</feature>
<proteinExistence type="predicted"/>
<protein>
    <submittedName>
        <fullName evidence="2">Uncharacterized protein</fullName>
    </submittedName>
</protein>
<dbReference type="AlphaFoldDB" id="A0A9P7AAN7"/>
<gene>
    <name evidence="2" type="ORF">HD556DRAFT_1457171</name>
</gene>
<evidence type="ECO:0000313" key="3">
    <source>
        <dbReference type="Proteomes" id="UP000719766"/>
    </source>
</evidence>
<reference evidence="2" key="1">
    <citation type="journal article" date="2020" name="New Phytol.">
        <title>Comparative genomics reveals dynamic genome evolution in host specialist ectomycorrhizal fungi.</title>
        <authorList>
            <person name="Lofgren L.A."/>
            <person name="Nguyen N.H."/>
            <person name="Vilgalys R."/>
            <person name="Ruytinx J."/>
            <person name="Liao H.L."/>
            <person name="Branco S."/>
            <person name="Kuo A."/>
            <person name="LaButti K."/>
            <person name="Lipzen A."/>
            <person name="Andreopoulos W."/>
            <person name="Pangilinan J."/>
            <person name="Riley R."/>
            <person name="Hundley H."/>
            <person name="Na H."/>
            <person name="Barry K."/>
            <person name="Grigoriev I.V."/>
            <person name="Stajich J.E."/>
            <person name="Kennedy P.G."/>
        </authorList>
    </citation>
    <scope>NUCLEOTIDE SEQUENCE</scope>
    <source>
        <strain evidence="2">S12</strain>
    </source>
</reference>
<dbReference type="RefSeq" id="XP_041153088.1">
    <property type="nucleotide sequence ID" value="XM_041308150.1"/>
</dbReference>
<keyword evidence="3" id="KW-1185">Reference proteome</keyword>
<organism evidence="2 3">
    <name type="scientific">Suillus plorans</name>
    <dbReference type="NCBI Taxonomy" id="116603"/>
    <lineage>
        <taxon>Eukaryota</taxon>
        <taxon>Fungi</taxon>
        <taxon>Dikarya</taxon>
        <taxon>Basidiomycota</taxon>
        <taxon>Agaricomycotina</taxon>
        <taxon>Agaricomycetes</taxon>
        <taxon>Agaricomycetidae</taxon>
        <taxon>Boletales</taxon>
        <taxon>Suillineae</taxon>
        <taxon>Suillaceae</taxon>
        <taxon>Suillus</taxon>
    </lineage>
</organism>